<organism evidence="1 2">
    <name type="scientific">Melipona quadrifasciata</name>
    <dbReference type="NCBI Taxonomy" id="166423"/>
    <lineage>
        <taxon>Eukaryota</taxon>
        <taxon>Metazoa</taxon>
        <taxon>Ecdysozoa</taxon>
        <taxon>Arthropoda</taxon>
        <taxon>Hexapoda</taxon>
        <taxon>Insecta</taxon>
        <taxon>Pterygota</taxon>
        <taxon>Neoptera</taxon>
        <taxon>Endopterygota</taxon>
        <taxon>Hymenoptera</taxon>
        <taxon>Apocrita</taxon>
        <taxon>Aculeata</taxon>
        <taxon>Apoidea</taxon>
        <taxon>Anthophila</taxon>
        <taxon>Apidae</taxon>
        <taxon>Melipona</taxon>
    </lineage>
</organism>
<evidence type="ECO:0000313" key="2">
    <source>
        <dbReference type="Proteomes" id="UP000053105"/>
    </source>
</evidence>
<gene>
    <name evidence="1" type="ORF">WN51_12668</name>
</gene>
<keyword evidence="2" id="KW-1185">Reference proteome</keyword>
<dbReference type="AlphaFoldDB" id="A0A0N0BGL9"/>
<accession>A0A0N0BGL9</accession>
<proteinExistence type="predicted"/>
<dbReference type="Proteomes" id="UP000053105">
    <property type="component" value="Unassembled WGS sequence"/>
</dbReference>
<dbReference type="EMBL" id="KQ435775">
    <property type="protein sequence ID" value="KOX74984.1"/>
    <property type="molecule type" value="Genomic_DNA"/>
</dbReference>
<sequence length="85" mass="9881">MTGKIIRPEEESCVNGIAFQRLRDEVNSDNSFWLPIELSRCWTLGYNATVKRPRQRCLLTENKKDGYHSTCFARSHIYAYTCTCS</sequence>
<protein>
    <submittedName>
        <fullName evidence="1">Uncharacterized protein</fullName>
    </submittedName>
</protein>
<evidence type="ECO:0000313" key="1">
    <source>
        <dbReference type="EMBL" id="KOX74984.1"/>
    </source>
</evidence>
<reference evidence="1 2" key="1">
    <citation type="submission" date="2015-07" db="EMBL/GenBank/DDBJ databases">
        <title>The genome of Melipona quadrifasciata.</title>
        <authorList>
            <person name="Pan H."/>
            <person name="Kapheim K."/>
        </authorList>
    </citation>
    <scope>NUCLEOTIDE SEQUENCE [LARGE SCALE GENOMIC DNA]</scope>
    <source>
        <strain evidence="1">0111107301</strain>
        <tissue evidence="1">Whole body</tissue>
    </source>
</reference>
<name>A0A0N0BGL9_9HYME</name>